<keyword evidence="2 6" id="KW-0732">Signal</keyword>
<feature type="signal peptide" evidence="6">
    <location>
        <begin position="1"/>
        <end position="26"/>
    </location>
</feature>
<keyword evidence="4" id="KW-1015">Disulfide bond</keyword>
<dbReference type="GO" id="GO:0016491">
    <property type="term" value="F:oxidoreductase activity"/>
    <property type="evidence" value="ECO:0007669"/>
    <property type="project" value="UniProtKB-KW"/>
</dbReference>
<dbReference type="CDD" id="cd03023">
    <property type="entry name" value="DsbA_Com1_like"/>
    <property type="match status" value="1"/>
</dbReference>
<evidence type="ECO:0000259" key="7">
    <source>
        <dbReference type="PROSITE" id="PS51352"/>
    </source>
</evidence>
<dbReference type="Proteomes" id="UP000247005">
    <property type="component" value="Unassembled WGS sequence"/>
</dbReference>
<sequence>MLYKSLKKSQLAVFLMLVGASSAAAAAETVAFTPDQQAQIGQIAEGYLTAHPDKMGEMMATYLADHPEFLVAASESLHQRQQVAQQQAYVQLARQYQADLLSSDSPSVGPKNAKAAVVMFFDYQCAWCSKMAPVIEQVMKSDPDVRFVFKEFPIFASRWPASGLAARLGEQIWLNKGGEAYLSWHNALYATGKVEGDLTQADILSSVERYLSKAQIAAVKDISDNGPVHDALMVNRSLAQHMGFTGTPAFVVMPQASDPDVKKITVIPGSTSQDMLLMAIQKAKG</sequence>
<dbReference type="PROSITE" id="PS51352">
    <property type="entry name" value="THIOREDOXIN_2"/>
    <property type="match status" value="1"/>
</dbReference>
<dbReference type="Proteomes" id="UP000237073">
    <property type="component" value="Unassembled WGS sequence"/>
</dbReference>
<dbReference type="RefSeq" id="WP_103678377.1">
    <property type="nucleotide sequence ID" value="NZ_PQGD01000023.1"/>
</dbReference>
<evidence type="ECO:0000256" key="1">
    <source>
        <dbReference type="ARBA" id="ARBA00005791"/>
    </source>
</evidence>
<gene>
    <name evidence="9" type="ORF">CHU32_22855</name>
    <name evidence="8" type="ORF">CHU33_22955</name>
</gene>
<comment type="similarity">
    <text evidence="1">Belongs to the thioredoxin family. DsbA subfamily.</text>
</comment>
<keyword evidence="3" id="KW-0560">Oxidoreductase</keyword>
<dbReference type="EMBL" id="PQGD01000023">
    <property type="protein sequence ID" value="POP43762.1"/>
    <property type="molecule type" value="Genomic_DNA"/>
</dbReference>
<dbReference type="SUPFAM" id="SSF52833">
    <property type="entry name" value="Thioredoxin-like"/>
    <property type="match status" value="1"/>
</dbReference>
<evidence type="ECO:0000313" key="11">
    <source>
        <dbReference type="Proteomes" id="UP000247005"/>
    </source>
</evidence>
<comment type="caution">
    <text evidence="9">The sequence shown here is derived from an EMBL/GenBank/DDBJ whole genome shotgun (WGS) entry which is preliminary data.</text>
</comment>
<dbReference type="PANTHER" id="PTHR13887:SF14">
    <property type="entry name" value="DISULFIDE BOND FORMATION PROTEIN D"/>
    <property type="match status" value="1"/>
</dbReference>
<evidence type="ECO:0000256" key="5">
    <source>
        <dbReference type="ARBA" id="ARBA00023284"/>
    </source>
</evidence>
<dbReference type="Pfam" id="PF13462">
    <property type="entry name" value="Thioredoxin_4"/>
    <property type="match status" value="1"/>
</dbReference>
<proteinExistence type="inferred from homology"/>
<dbReference type="InterPro" id="IPR036249">
    <property type="entry name" value="Thioredoxin-like_sf"/>
</dbReference>
<evidence type="ECO:0000256" key="4">
    <source>
        <dbReference type="ARBA" id="ARBA00023157"/>
    </source>
</evidence>
<dbReference type="InterPro" id="IPR012336">
    <property type="entry name" value="Thioredoxin-like_fold"/>
</dbReference>
<dbReference type="PANTHER" id="PTHR13887">
    <property type="entry name" value="GLUTATHIONE S-TRANSFERASE KAPPA"/>
    <property type="match status" value="1"/>
</dbReference>
<evidence type="ECO:0000256" key="2">
    <source>
        <dbReference type="ARBA" id="ARBA00022729"/>
    </source>
</evidence>
<evidence type="ECO:0000313" key="8">
    <source>
        <dbReference type="EMBL" id="POP41413.1"/>
    </source>
</evidence>
<evidence type="ECO:0000313" key="9">
    <source>
        <dbReference type="EMBL" id="POP43762.1"/>
    </source>
</evidence>
<protein>
    <recommendedName>
        <fullName evidence="7">Thioredoxin domain-containing protein</fullName>
    </recommendedName>
</protein>
<keyword evidence="10" id="KW-1185">Reference proteome</keyword>
<organism evidence="9 11">
    <name type="scientific">Superficieibacter electus</name>
    <dbReference type="NCBI Taxonomy" id="2022662"/>
    <lineage>
        <taxon>Bacteria</taxon>
        <taxon>Pseudomonadati</taxon>
        <taxon>Pseudomonadota</taxon>
        <taxon>Gammaproteobacteria</taxon>
        <taxon>Enterobacterales</taxon>
        <taxon>Enterobacteriaceae</taxon>
        <taxon>Superficieibacter</taxon>
    </lineage>
</organism>
<evidence type="ECO:0000256" key="6">
    <source>
        <dbReference type="SAM" id="SignalP"/>
    </source>
</evidence>
<dbReference type="OrthoDB" id="9780340at2"/>
<evidence type="ECO:0000313" key="10">
    <source>
        <dbReference type="Proteomes" id="UP000237073"/>
    </source>
</evidence>
<dbReference type="Gene3D" id="3.40.30.10">
    <property type="entry name" value="Glutaredoxin"/>
    <property type="match status" value="1"/>
</dbReference>
<accession>A0A2P5GJB9</accession>
<dbReference type="InterPro" id="IPR013766">
    <property type="entry name" value="Thioredoxin_domain"/>
</dbReference>
<feature type="chain" id="PRO_5015201626" description="Thioredoxin domain-containing protein" evidence="6">
    <location>
        <begin position="27"/>
        <end position="285"/>
    </location>
</feature>
<dbReference type="EMBL" id="PQGE01000027">
    <property type="protein sequence ID" value="POP41413.1"/>
    <property type="molecule type" value="Genomic_DNA"/>
</dbReference>
<feature type="domain" description="Thioredoxin" evidence="7">
    <location>
        <begin position="38"/>
        <end position="285"/>
    </location>
</feature>
<dbReference type="AlphaFoldDB" id="A0A2P5GJB9"/>
<evidence type="ECO:0000256" key="3">
    <source>
        <dbReference type="ARBA" id="ARBA00023002"/>
    </source>
</evidence>
<reference evidence="10 11" key="1">
    <citation type="submission" date="2018-01" db="EMBL/GenBank/DDBJ databases">
        <title>Superficieibacter electus gen. nov., sp. nov., an extended-spectrum beta-lactamase possessing member of the Enterobacteriaceae family, isolated from intensive care unit surfaces.</title>
        <authorList>
            <person name="Potter R.F."/>
            <person name="D'Souza A.W."/>
        </authorList>
    </citation>
    <scope>NUCLEOTIDE SEQUENCE [LARGE SCALE GENOMIC DNA]</scope>
    <source>
        <strain evidence="9 11">BP-1</strain>
        <strain evidence="8 10">BP-2</strain>
    </source>
</reference>
<name>A0A2P5GJB9_9ENTR</name>
<keyword evidence="5" id="KW-0676">Redox-active center</keyword>